<gene>
    <name evidence="4" type="ORF">BSO21_33915</name>
</gene>
<dbReference type="InterPro" id="IPR016032">
    <property type="entry name" value="Sig_transdc_resp-reg_C-effctor"/>
</dbReference>
<keyword evidence="1" id="KW-0805">Transcription regulation</keyword>
<feature type="domain" description="HTH luxR-type" evidence="3">
    <location>
        <begin position="200"/>
        <end position="265"/>
    </location>
</feature>
<dbReference type="PROSITE" id="PS50043">
    <property type="entry name" value="HTH_LUXR_2"/>
    <property type="match status" value="1"/>
</dbReference>
<dbReference type="InterPro" id="IPR000792">
    <property type="entry name" value="Tscrpt_reg_LuxR_C"/>
</dbReference>
<dbReference type="InterPro" id="IPR029016">
    <property type="entry name" value="GAF-like_dom_sf"/>
</dbReference>
<dbReference type="Gene3D" id="1.10.10.10">
    <property type="entry name" value="Winged helix-like DNA-binding domain superfamily/Winged helix DNA-binding domain"/>
    <property type="match status" value="1"/>
</dbReference>
<proteinExistence type="predicted"/>
<name>A0ABX3GC62_9BACL</name>
<reference evidence="4 5" key="1">
    <citation type="submission" date="2016-11" db="EMBL/GenBank/DDBJ databases">
        <title>Paenibacillus species isolates.</title>
        <authorList>
            <person name="Beno S.M."/>
        </authorList>
    </citation>
    <scope>NUCLEOTIDE SEQUENCE [LARGE SCALE GENOMIC DNA]</scope>
    <source>
        <strain evidence="4 5">FSL H7-0433</strain>
    </source>
</reference>
<keyword evidence="5" id="KW-1185">Reference proteome</keyword>
<dbReference type="InterPro" id="IPR036388">
    <property type="entry name" value="WH-like_DNA-bd_sf"/>
</dbReference>
<dbReference type="EMBL" id="MPVP01000657">
    <property type="protein sequence ID" value="OMC94775.1"/>
    <property type="molecule type" value="Genomic_DNA"/>
</dbReference>
<comment type="caution">
    <text evidence="4">The sequence shown here is derived from an EMBL/GenBank/DDBJ whole genome shotgun (WGS) entry which is preliminary data.</text>
</comment>
<dbReference type="Gene3D" id="3.30.450.40">
    <property type="match status" value="1"/>
</dbReference>
<keyword evidence="2" id="KW-0804">Transcription</keyword>
<dbReference type="SMART" id="SM00421">
    <property type="entry name" value="HTH_LUXR"/>
    <property type="match status" value="1"/>
</dbReference>
<dbReference type="Proteomes" id="UP000187158">
    <property type="component" value="Unassembled WGS sequence"/>
</dbReference>
<evidence type="ECO:0000256" key="1">
    <source>
        <dbReference type="ARBA" id="ARBA00023015"/>
    </source>
</evidence>
<evidence type="ECO:0000313" key="4">
    <source>
        <dbReference type="EMBL" id="OMC94775.1"/>
    </source>
</evidence>
<organism evidence="4 5">
    <name type="scientific">Paenibacillus odorifer</name>
    <dbReference type="NCBI Taxonomy" id="189426"/>
    <lineage>
        <taxon>Bacteria</taxon>
        <taxon>Bacillati</taxon>
        <taxon>Bacillota</taxon>
        <taxon>Bacilli</taxon>
        <taxon>Bacillales</taxon>
        <taxon>Paenibacillaceae</taxon>
        <taxon>Paenibacillus</taxon>
    </lineage>
</organism>
<evidence type="ECO:0000259" key="3">
    <source>
        <dbReference type="PROSITE" id="PS50043"/>
    </source>
</evidence>
<evidence type="ECO:0000256" key="2">
    <source>
        <dbReference type="ARBA" id="ARBA00023163"/>
    </source>
</evidence>
<protein>
    <recommendedName>
        <fullName evidence="3">HTH luxR-type domain-containing protein</fullName>
    </recommendedName>
</protein>
<evidence type="ECO:0000313" key="5">
    <source>
        <dbReference type="Proteomes" id="UP000187158"/>
    </source>
</evidence>
<dbReference type="SUPFAM" id="SSF46894">
    <property type="entry name" value="C-terminal effector domain of the bipartite response regulators"/>
    <property type="match status" value="1"/>
</dbReference>
<accession>A0ABX3GC62</accession>
<sequence length="268" mass="30944">MNIVECERAWFTVDDVDKESNNSVCEFCQPWSNLKTEKSFSIEELVPYEILVEVLHSELAKVMEFLLLPFVFFLTDRAGNIINIVSPFETFQEKVDHYGIRSGTNLSKQISGVNAVSLAMEVESIAVVRGDEHSMPMFKEWNCVCAPLMINDCICGYIDISFEAERQLGFSILFIKQLSEKIVLKLKERSPKLIEYIFQEKCDLYRLSPREREVAYHWALRKGALQISNDLNVKEGTVRNIVKSIYSKMNISERWELIERLAIVVPTI</sequence>
<dbReference type="RefSeq" id="WP_076221030.1">
    <property type="nucleotide sequence ID" value="NZ_MPVM01000005.1"/>
</dbReference>
<dbReference type="Pfam" id="PF00196">
    <property type="entry name" value="GerE"/>
    <property type="match status" value="1"/>
</dbReference>